<protein>
    <submittedName>
        <fullName evidence="2">Uncharacterized protein</fullName>
    </submittedName>
</protein>
<comment type="caution">
    <text evidence="2">The sequence shown here is derived from an EMBL/GenBank/DDBJ whole genome shotgun (WGS) entry which is preliminary data.</text>
</comment>
<accession>A0ABS3S7U8</accession>
<feature type="transmembrane region" description="Helical" evidence="1">
    <location>
        <begin position="78"/>
        <end position="100"/>
    </location>
</feature>
<dbReference type="EMBL" id="JAGEPF010000041">
    <property type="protein sequence ID" value="MBO2465077.1"/>
    <property type="molecule type" value="Genomic_DNA"/>
</dbReference>
<evidence type="ECO:0000256" key="1">
    <source>
        <dbReference type="SAM" id="Phobius"/>
    </source>
</evidence>
<keyword evidence="1" id="KW-1133">Transmembrane helix</keyword>
<feature type="transmembrane region" description="Helical" evidence="1">
    <location>
        <begin position="107"/>
        <end position="129"/>
    </location>
</feature>
<dbReference type="RefSeq" id="WP_208251937.1">
    <property type="nucleotide sequence ID" value="NZ_JAGEPF010000041.1"/>
</dbReference>
<keyword evidence="1" id="KW-0472">Membrane</keyword>
<keyword evidence="1" id="KW-0812">Transmembrane</keyword>
<evidence type="ECO:0000313" key="2">
    <source>
        <dbReference type="EMBL" id="MBO2465077.1"/>
    </source>
</evidence>
<proteinExistence type="predicted"/>
<name>A0ABS3S7U8_9ACTN</name>
<organism evidence="2 3">
    <name type="scientific">Actinomadura violacea</name>
    <dbReference type="NCBI Taxonomy" id="2819934"/>
    <lineage>
        <taxon>Bacteria</taxon>
        <taxon>Bacillati</taxon>
        <taxon>Actinomycetota</taxon>
        <taxon>Actinomycetes</taxon>
        <taxon>Streptosporangiales</taxon>
        <taxon>Thermomonosporaceae</taxon>
        <taxon>Actinomadura</taxon>
    </lineage>
</organism>
<gene>
    <name evidence="2" type="ORF">J4709_46680</name>
</gene>
<reference evidence="2 3" key="1">
    <citation type="submission" date="2021-03" db="EMBL/GenBank/DDBJ databases">
        <title>Actinomadura violae sp. nov., isolated from lichen in Thailand.</title>
        <authorList>
            <person name="Kanchanasin P."/>
            <person name="Saeng-In P."/>
            <person name="Phongsopitanun W."/>
            <person name="Yuki M."/>
            <person name="Kudo T."/>
            <person name="Ohkuma M."/>
            <person name="Tanasupawat S."/>
        </authorList>
    </citation>
    <scope>NUCLEOTIDE SEQUENCE [LARGE SCALE GENOMIC DNA]</scope>
    <source>
        <strain evidence="2 3">LCR2-06</strain>
    </source>
</reference>
<feature type="transmembrane region" description="Helical" evidence="1">
    <location>
        <begin position="45"/>
        <end position="66"/>
    </location>
</feature>
<keyword evidence="3" id="KW-1185">Reference proteome</keyword>
<feature type="transmembrane region" description="Helical" evidence="1">
    <location>
        <begin position="135"/>
        <end position="160"/>
    </location>
</feature>
<evidence type="ECO:0000313" key="3">
    <source>
        <dbReference type="Proteomes" id="UP000680206"/>
    </source>
</evidence>
<dbReference type="Proteomes" id="UP000680206">
    <property type="component" value="Unassembled WGS sequence"/>
</dbReference>
<sequence length="199" mass="22042">MVGVVSVEELRGLPAAERAELLRALIALEDEDPLDLPRYRRRRGVVLVFLVACCGWLIPWTVVLGYTLPDHYTSRQWGVAWIGFDVALTVAFAFTAFTVWRRLQMAILGQLVTGTLLLCDAWFDVMLSWGSGEFVVSVVTALLGEVPLAVLFFVGARTLIWTTVRALWVREGRSGPVPRLREVRLFAVEERPGSVGGGG</sequence>